<dbReference type="EMBL" id="WJHE01000345">
    <property type="protein sequence ID" value="MST32625.1"/>
    <property type="molecule type" value="Genomic_DNA"/>
</dbReference>
<proteinExistence type="predicted"/>
<name>A0ABW9QS18_9ACTN</name>
<feature type="transmembrane region" description="Helical" evidence="2">
    <location>
        <begin position="6"/>
        <end position="24"/>
    </location>
</feature>
<accession>A0ABW9QS18</accession>
<keyword evidence="2" id="KW-0812">Transmembrane</keyword>
<keyword evidence="5" id="KW-1185">Reference proteome</keyword>
<dbReference type="SUPFAM" id="SSF81606">
    <property type="entry name" value="PP2C-like"/>
    <property type="match status" value="1"/>
</dbReference>
<keyword evidence="2" id="KW-0472">Membrane</keyword>
<organism evidence="4 5">
    <name type="scientific">Acidiferrimicrobium australe</name>
    <dbReference type="NCBI Taxonomy" id="2664430"/>
    <lineage>
        <taxon>Bacteria</taxon>
        <taxon>Bacillati</taxon>
        <taxon>Actinomycetota</taxon>
        <taxon>Acidimicrobiia</taxon>
        <taxon>Acidimicrobiales</taxon>
        <taxon>Acidimicrobiaceae</taxon>
        <taxon>Acidiferrimicrobium</taxon>
    </lineage>
</organism>
<dbReference type="PANTHER" id="PTHR43156">
    <property type="entry name" value="STAGE II SPORULATION PROTEIN E-RELATED"/>
    <property type="match status" value="1"/>
</dbReference>
<dbReference type="Gene3D" id="3.60.40.10">
    <property type="entry name" value="PPM-type phosphatase domain"/>
    <property type="match status" value="1"/>
</dbReference>
<dbReference type="PANTHER" id="PTHR43156:SF2">
    <property type="entry name" value="STAGE II SPORULATION PROTEIN E"/>
    <property type="match status" value="1"/>
</dbReference>
<feature type="domain" description="PPM-type phosphatase" evidence="3">
    <location>
        <begin position="148"/>
        <end position="362"/>
    </location>
</feature>
<evidence type="ECO:0000259" key="3">
    <source>
        <dbReference type="SMART" id="SM00331"/>
    </source>
</evidence>
<evidence type="ECO:0000256" key="1">
    <source>
        <dbReference type="ARBA" id="ARBA00022801"/>
    </source>
</evidence>
<keyword evidence="2" id="KW-1133">Transmembrane helix</keyword>
<dbReference type="Pfam" id="PF07228">
    <property type="entry name" value="SpoIIE"/>
    <property type="match status" value="1"/>
</dbReference>
<dbReference type="Proteomes" id="UP000437736">
    <property type="component" value="Unassembled WGS sequence"/>
</dbReference>
<evidence type="ECO:0000313" key="4">
    <source>
        <dbReference type="EMBL" id="MST32625.1"/>
    </source>
</evidence>
<dbReference type="InterPro" id="IPR052016">
    <property type="entry name" value="Bact_Sigma-Reg"/>
</dbReference>
<sequence length="363" mass="39485">MDAQPWLAAAAVLCLIAAFLWARASSRMARAARRIEAETAGANTGEDAAELARVAYQKDLHNAVLYIVIGIGLGMASLSRSPWFEVPLLLVGVPVAVTLRFAPRVFDEARHSENRSVLERRAEEVLVQQDLAPRRWSERLAPEELPPTEGFELGRVYEPGSGLMAGDFYDVYPTGPNRLACVIGDVAGHGVEPSITAFQVKYLLRNFLLQYRDPAQALEELNKVLSVTGRPEDLVSCCVVVFDTEAATLRHASAGHPAAWLWHDGGMRALRSTGPLLSLDPQGTYVSRELPLQPGDLLLLYTDGLAEARSGGQLFGEDRIAQIVRRDPGQDADTVAKSLLAAARDFASGPLIDDVAILVVRRN</sequence>
<reference evidence="4 5" key="1">
    <citation type="submission" date="2019-11" db="EMBL/GenBank/DDBJ databases">
        <title>Acidiferrimicrobium australis gen. nov., sp. nov., an acidophilic and obligately heterotrophic, member of the Actinobacteria that catalyses dissimilatory oxido- reduction of iron isolated from metal-rich acidic water in Chile.</title>
        <authorList>
            <person name="Gonzalez D."/>
            <person name="Huber K."/>
            <person name="Hedrich S."/>
            <person name="Rojas-Villalobos C."/>
            <person name="Quatrini R."/>
            <person name="Dinamarca M.A."/>
            <person name="Schwarz A."/>
            <person name="Canales C."/>
            <person name="Nancucheo I."/>
        </authorList>
    </citation>
    <scope>NUCLEOTIDE SEQUENCE [LARGE SCALE GENOMIC DNA]</scope>
    <source>
        <strain evidence="4 5">USS-CCA1</strain>
    </source>
</reference>
<dbReference type="SMART" id="SM00331">
    <property type="entry name" value="PP2C_SIG"/>
    <property type="match status" value="1"/>
</dbReference>
<comment type="caution">
    <text evidence="4">The sequence shown here is derived from an EMBL/GenBank/DDBJ whole genome shotgun (WGS) entry which is preliminary data.</text>
</comment>
<protein>
    <submittedName>
        <fullName evidence="4">SpoIIE family protein phosphatase</fullName>
    </submittedName>
</protein>
<dbReference type="InterPro" id="IPR036457">
    <property type="entry name" value="PPM-type-like_dom_sf"/>
</dbReference>
<gene>
    <name evidence="4" type="ORF">GHK86_07810</name>
</gene>
<evidence type="ECO:0000256" key="2">
    <source>
        <dbReference type="SAM" id="Phobius"/>
    </source>
</evidence>
<keyword evidence="1" id="KW-0378">Hydrolase</keyword>
<evidence type="ECO:0000313" key="5">
    <source>
        <dbReference type="Proteomes" id="UP000437736"/>
    </source>
</evidence>
<feature type="transmembrane region" description="Helical" evidence="2">
    <location>
        <begin position="60"/>
        <end position="78"/>
    </location>
</feature>
<dbReference type="InterPro" id="IPR001932">
    <property type="entry name" value="PPM-type_phosphatase-like_dom"/>
</dbReference>